<evidence type="ECO:0000313" key="7">
    <source>
        <dbReference type="Proteomes" id="UP001138997"/>
    </source>
</evidence>
<proteinExistence type="inferred from homology"/>
<evidence type="ECO:0000256" key="4">
    <source>
        <dbReference type="PIRSR" id="PIRSR601613-1"/>
    </source>
</evidence>
<accession>A0A9X1NGV9</accession>
<keyword evidence="7" id="KW-1185">Reference proteome</keyword>
<dbReference type="Proteomes" id="UP001138997">
    <property type="component" value="Unassembled WGS sequence"/>
</dbReference>
<evidence type="ECO:0000256" key="1">
    <source>
        <dbReference type="ARBA" id="ARBA00001974"/>
    </source>
</evidence>
<name>A0A9X1NGV9_9ACTN</name>
<dbReference type="GO" id="GO:0016491">
    <property type="term" value="F:oxidoreductase activity"/>
    <property type="evidence" value="ECO:0007669"/>
    <property type="project" value="UniProtKB-KW"/>
</dbReference>
<feature type="binding site" evidence="4">
    <location>
        <position position="15"/>
    </location>
    <ligand>
        <name>FAD</name>
        <dbReference type="ChEBI" id="CHEBI:57692"/>
    </ligand>
</feature>
<organism evidence="6 7">
    <name type="scientific">Kineosporia babensis</name>
    <dbReference type="NCBI Taxonomy" id="499548"/>
    <lineage>
        <taxon>Bacteria</taxon>
        <taxon>Bacillati</taxon>
        <taxon>Actinomycetota</taxon>
        <taxon>Actinomycetes</taxon>
        <taxon>Kineosporiales</taxon>
        <taxon>Kineosporiaceae</taxon>
        <taxon>Kineosporia</taxon>
    </lineage>
</organism>
<dbReference type="EMBL" id="JAJOMB010000012">
    <property type="protein sequence ID" value="MCD5313664.1"/>
    <property type="molecule type" value="Genomic_DNA"/>
</dbReference>
<sequence length="463" mass="50355">MSSNVDVVIVGAGVTGLTAATRLTEAGYDVVVLEARDRIGGRLWTDTVDGVRLELGGQWISPDQSALIETLDELGLQTFSRYREGASVYVGRDGVRRTFDGSAFPVSEYTEAEVDRLTVVLDELAAQMDPLNPWDMPGAAELDRMSFAAWLREQTDDQEARDNIALYIGAAMLTKPAHAFSALSAVLMAASAGSFSHLVDADFILDRRVKGGLQQVPLLRAEKLGSKVITCAPVTAISYDSAGATVRTVSGHEWHAKRVILAVPPTLVSRIAFSPNLPPVQMQARQHQSFGIVIKLHITYPTPFWREAGLSGTAFSPYQVVHEAYDNTNHDDNRGTLVGFVSDENADRLLELTPDERRACVLASLTTYYGEQAREPLAYYESRWMAEEWTAGAYATSFAIGGLTRYGARLREPIGPISFGSSDVAGLGFQHVDGAIRVGRMLADELIAERLGQTTEITTQAPA</sequence>
<protein>
    <submittedName>
        <fullName evidence="6">FAD-dependent oxidoreductase</fullName>
    </submittedName>
</protein>
<comment type="similarity">
    <text evidence="2">Belongs to the flavin monoamine oxidase family.</text>
</comment>
<dbReference type="SUPFAM" id="SSF51905">
    <property type="entry name" value="FAD/NAD(P)-binding domain"/>
    <property type="match status" value="1"/>
</dbReference>
<reference evidence="6" key="1">
    <citation type="submission" date="2021-11" db="EMBL/GenBank/DDBJ databases">
        <title>Streptomyces corallinus and Kineosporia corallina sp. nov., two new coral-derived marine actinobacteria.</title>
        <authorList>
            <person name="Buangrab K."/>
            <person name="Sutthacheep M."/>
            <person name="Yeemin T."/>
            <person name="Harunari E."/>
            <person name="Igarashi Y."/>
            <person name="Sripreechasak P."/>
            <person name="Kanchanasin P."/>
            <person name="Tanasupawat S."/>
            <person name="Phongsopitanun W."/>
        </authorList>
    </citation>
    <scope>NUCLEOTIDE SEQUENCE</scope>
    <source>
        <strain evidence="6">JCM 31032</strain>
    </source>
</reference>
<evidence type="ECO:0000259" key="5">
    <source>
        <dbReference type="Pfam" id="PF01593"/>
    </source>
</evidence>
<gene>
    <name evidence="6" type="ORF">LR394_22405</name>
</gene>
<feature type="binding site" evidence="4">
    <location>
        <begin position="34"/>
        <end position="35"/>
    </location>
    <ligand>
        <name>FAD</name>
        <dbReference type="ChEBI" id="CHEBI:57692"/>
    </ligand>
</feature>
<keyword evidence="3" id="KW-0560">Oxidoreductase</keyword>
<comment type="caution">
    <text evidence="6">The sequence shown here is derived from an EMBL/GenBank/DDBJ whole genome shotgun (WGS) entry which is preliminary data.</text>
</comment>
<evidence type="ECO:0000256" key="2">
    <source>
        <dbReference type="ARBA" id="ARBA00005995"/>
    </source>
</evidence>
<dbReference type="Gene3D" id="3.50.50.60">
    <property type="entry name" value="FAD/NAD(P)-binding domain"/>
    <property type="match status" value="1"/>
</dbReference>
<dbReference type="PRINTS" id="PR00757">
    <property type="entry name" value="AMINEOXDASEF"/>
</dbReference>
<feature type="binding site" evidence="4">
    <location>
        <position position="340"/>
    </location>
    <ligand>
        <name>substrate</name>
    </ligand>
</feature>
<dbReference type="InterPro" id="IPR001613">
    <property type="entry name" value="Flavin_amine_oxidase"/>
</dbReference>
<feature type="binding site" evidence="4">
    <location>
        <position position="234"/>
    </location>
    <ligand>
        <name>FAD</name>
        <dbReference type="ChEBI" id="CHEBI:57692"/>
    </ligand>
</feature>
<dbReference type="InterPro" id="IPR050703">
    <property type="entry name" value="Flavin_MAO"/>
</dbReference>
<dbReference type="SUPFAM" id="SSF54373">
    <property type="entry name" value="FAD-linked reductases, C-terminal domain"/>
    <property type="match status" value="1"/>
</dbReference>
<dbReference type="InterPro" id="IPR036188">
    <property type="entry name" value="FAD/NAD-bd_sf"/>
</dbReference>
<evidence type="ECO:0000256" key="3">
    <source>
        <dbReference type="ARBA" id="ARBA00023002"/>
    </source>
</evidence>
<dbReference type="RefSeq" id="WP_231445070.1">
    <property type="nucleotide sequence ID" value="NZ_JAJOMB010000012.1"/>
</dbReference>
<dbReference type="InterPro" id="IPR002937">
    <property type="entry name" value="Amino_oxidase"/>
</dbReference>
<feature type="domain" description="Amine oxidase" evidence="5">
    <location>
        <begin position="15"/>
        <end position="447"/>
    </location>
</feature>
<evidence type="ECO:0000313" key="6">
    <source>
        <dbReference type="EMBL" id="MCD5313664.1"/>
    </source>
</evidence>
<dbReference type="PANTHER" id="PTHR43563">
    <property type="entry name" value="AMINE OXIDASE"/>
    <property type="match status" value="1"/>
</dbReference>
<dbReference type="AlphaFoldDB" id="A0A9X1NGV9"/>
<dbReference type="Pfam" id="PF01593">
    <property type="entry name" value="Amino_oxidase"/>
    <property type="match status" value="1"/>
</dbReference>
<dbReference type="PANTHER" id="PTHR43563:SF1">
    <property type="entry name" value="AMINE OXIDASE [FLAVIN-CONTAINING] B"/>
    <property type="match status" value="1"/>
</dbReference>
<comment type="cofactor">
    <cofactor evidence="1">
        <name>FAD</name>
        <dbReference type="ChEBI" id="CHEBI:57692"/>
    </cofactor>
</comment>